<dbReference type="PROSITE" id="PS00636">
    <property type="entry name" value="DNAJ_1"/>
    <property type="match status" value="1"/>
</dbReference>
<feature type="domain" description="J" evidence="6">
    <location>
        <begin position="16"/>
        <end position="81"/>
    </location>
</feature>
<gene>
    <name evidence="8" type="ORF">PPRIM_AZ9-3.1.T0170039</name>
</gene>
<dbReference type="CDD" id="cd06257">
    <property type="entry name" value="DnaJ"/>
    <property type="match status" value="1"/>
</dbReference>
<dbReference type="Pfam" id="PF00684">
    <property type="entry name" value="DnaJ_CXXCXGXG"/>
    <property type="match status" value="1"/>
</dbReference>
<keyword evidence="1 5" id="KW-0479">Metal-binding</keyword>
<dbReference type="GO" id="GO:0008270">
    <property type="term" value="F:zinc ion binding"/>
    <property type="evidence" value="ECO:0007669"/>
    <property type="project" value="UniProtKB-KW"/>
</dbReference>
<dbReference type="Pfam" id="PF00226">
    <property type="entry name" value="DnaJ"/>
    <property type="match status" value="1"/>
</dbReference>
<comment type="caution">
    <text evidence="8">The sequence shown here is derived from an EMBL/GenBank/DDBJ whole genome shotgun (WGS) entry which is preliminary data.</text>
</comment>
<feature type="domain" description="CR-type" evidence="7">
    <location>
        <begin position="113"/>
        <end position="195"/>
    </location>
</feature>
<evidence type="ECO:0000256" key="5">
    <source>
        <dbReference type="PROSITE-ProRule" id="PRU00546"/>
    </source>
</evidence>
<sequence>MYVYLFILLTIISAEDYYKLLEISPEASDNDIKKAFRKLSVTYHPDKNPGDKQATKRFQDINKAYEILTDPEKRMIYDFYGEEGLTNPQYYNRPKGPNAQAEIQVTLEELYNGTDREFTLQKKVLCKQCKGTGSKDGTLKICKHCNGRGQRMQNVNMGIGFTVQMQTACDRCGGRGKISSGNCANCRGNRVQQTSKTLQIEVEKGMTDGQTIVFRGESEQSPDYFPGDVIFYLRQIKHPLFERKGNDLYMDMEITLKEAILGFKKRIKHLDNHYVEVESNKIIQPFEVKQIAQEGMPIHQLPSVKGDLYIKFIVKMPIKLNEQEKEFIRKIFA</sequence>
<dbReference type="CDD" id="cd10747">
    <property type="entry name" value="DnaJ_C"/>
    <property type="match status" value="1"/>
</dbReference>
<evidence type="ECO:0000313" key="9">
    <source>
        <dbReference type="Proteomes" id="UP000688137"/>
    </source>
</evidence>
<feature type="zinc finger region" description="CR-type" evidence="5">
    <location>
        <begin position="113"/>
        <end position="195"/>
    </location>
</feature>
<evidence type="ECO:0000259" key="6">
    <source>
        <dbReference type="PROSITE" id="PS50076"/>
    </source>
</evidence>
<dbReference type="InterPro" id="IPR012724">
    <property type="entry name" value="DnaJ"/>
</dbReference>
<dbReference type="GO" id="GO:0005524">
    <property type="term" value="F:ATP binding"/>
    <property type="evidence" value="ECO:0007669"/>
    <property type="project" value="InterPro"/>
</dbReference>
<dbReference type="EMBL" id="CAJJDM010000012">
    <property type="protein sequence ID" value="CAD8050406.1"/>
    <property type="molecule type" value="Genomic_DNA"/>
</dbReference>
<reference evidence="8" key="1">
    <citation type="submission" date="2021-01" db="EMBL/GenBank/DDBJ databases">
        <authorList>
            <consortium name="Genoscope - CEA"/>
            <person name="William W."/>
        </authorList>
    </citation>
    <scope>NUCLEOTIDE SEQUENCE</scope>
</reference>
<protein>
    <submittedName>
        <fullName evidence="8">Uncharacterized protein</fullName>
    </submittedName>
</protein>
<dbReference type="InterPro" id="IPR018253">
    <property type="entry name" value="DnaJ_domain_CS"/>
</dbReference>
<dbReference type="AlphaFoldDB" id="A0A8S1KBW9"/>
<organism evidence="8 9">
    <name type="scientific">Paramecium primaurelia</name>
    <dbReference type="NCBI Taxonomy" id="5886"/>
    <lineage>
        <taxon>Eukaryota</taxon>
        <taxon>Sar</taxon>
        <taxon>Alveolata</taxon>
        <taxon>Ciliophora</taxon>
        <taxon>Intramacronucleata</taxon>
        <taxon>Oligohymenophorea</taxon>
        <taxon>Peniculida</taxon>
        <taxon>Parameciidae</taxon>
        <taxon>Paramecium</taxon>
    </lineage>
</organism>
<evidence type="ECO:0000256" key="3">
    <source>
        <dbReference type="ARBA" id="ARBA00022771"/>
    </source>
</evidence>
<dbReference type="SMART" id="SM00271">
    <property type="entry name" value="DnaJ"/>
    <property type="match status" value="1"/>
</dbReference>
<dbReference type="InterPro" id="IPR002939">
    <property type="entry name" value="DnaJ_C"/>
</dbReference>
<proteinExistence type="inferred from homology"/>
<dbReference type="Pfam" id="PF01556">
    <property type="entry name" value="DnaJ_C"/>
    <property type="match status" value="1"/>
</dbReference>
<dbReference type="GO" id="GO:0006457">
    <property type="term" value="P:protein folding"/>
    <property type="evidence" value="ECO:0007669"/>
    <property type="project" value="InterPro"/>
</dbReference>
<dbReference type="PROSITE" id="PS51188">
    <property type="entry name" value="ZF_CR"/>
    <property type="match status" value="1"/>
</dbReference>
<dbReference type="FunFam" id="2.10.230.10:FF:000001">
    <property type="entry name" value="DnaJ subfamily A member 2"/>
    <property type="match status" value="1"/>
</dbReference>
<evidence type="ECO:0000256" key="2">
    <source>
        <dbReference type="ARBA" id="ARBA00022737"/>
    </source>
</evidence>
<accession>A0A8S1KBW9</accession>
<dbReference type="PANTHER" id="PTHR43888">
    <property type="entry name" value="DNAJ-LIKE-2, ISOFORM A-RELATED"/>
    <property type="match status" value="1"/>
</dbReference>
<dbReference type="GO" id="GO:0030544">
    <property type="term" value="F:Hsp70 protein binding"/>
    <property type="evidence" value="ECO:0007669"/>
    <property type="project" value="InterPro"/>
</dbReference>
<evidence type="ECO:0000256" key="1">
    <source>
        <dbReference type="ARBA" id="ARBA00022723"/>
    </source>
</evidence>
<name>A0A8S1KBW9_PARPR</name>
<dbReference type="OMA" id="MPICEAP"/>
<dbReference type="InterPro" id="IPR001305">
    <property type="entry name" value="HSP_DnaJ_Cys-rich_dom"/>
</dbReference>
<dbReference type="FunFam" id="2.60.260.20:FF:000013">
    <property type="entry name" value="DnaJ subfamily B member 11"/>
    <property type="match status" value="1"/>
</dbReference>
<evidence type="ECO:0000313" key="8">
    <source>
        <dbReference type="EMBL" id="CAD8050406.1"/>
    </source>
</evidence>
<dbReference type="PROSITE" id="PS50076">
    <property type="entry name" value="DNAJ_2"/>
    <property type="match status" value="1"/>
</dbReference>
<dbReference type="InterPro" id="IPR001623">
    <property type="entry name" value="DnaJ_domain"/>
</dbReference>
<dbReference type="CDD" id="cd10719">
    <property type="entry name" value="DnaJ_zf"/>
    <property type="match status" value="1"/>
</dbReference>
<keyword evidence="9" id="KW-1185">Reference proteome</keyword>
<keyword evidence="4 5" id="KW-0862">Zinc</keyword>
<evidence type="ECO:0000256" key="4">
    <source>
        <dbReference type="ARBA" id="ARBA00022833"/>
    </source>
</evidence>
<dbReference type="InterPro" id="IPR044713">
    <property type="entry name" value="DNJA1/2-like"/>
</dbReference>
<dbReference type="Proteomes" id="UP000688137">
    <property type="component" value="Unassembled WGS sequence"/>
</dbReference>
<dbReference type="GO" id="GO:0009408">
    <property type="term" value="P:response to heat"/>
    <property type="evidence" value="ECO:0007669"/>
    <property type="project" value="InterPro"/>
</dbReference>
<evidence type="ECO:0000259" key="7">
    <source>
        <dbReference type="PROSITE" id="PS51188"/>
    </source>
</evidence>
<keyword evidence="2" id="KW-0677">Repeat</keyword>
<dbReference type="GO" id="GO:0051082">
    <property type="term" value="F:unfolded protein binding"/>
    <property type="evidence" value="ECO:0007669"/>
    <property type="project" value="InterPro"/>
</dbReference>
<keyword evidence="3 5" id="KW-0863">Zinc-finger</keyword>
<dbReference type="HAMAP" id="MF_01152">
    <property type="entry name" value="DnaJ"/>
    <property type="match status" value="1"/>
</dbReference>